<accession>A0A9D9J3G8</accession>
<feature type="transmembrane region" description="Helical" evidence="2">
    <location>
        <begin position="48"/>
        <end position="70"/>
    </location>
</feature>
<gene>
    <name evidence="4" type="ORF">IAB78_05970</name>
</gene>
<feature type="transmembrane region" description="Helical" evidence="2">
    <location>
        <begin position="82"/>
        <end position="103"/>
    </location>
</feature>
<evidence type="ECO:0000259" key="3">
    <source>
        <dbReference type="SMART" id="SM00850"/>
    </source>
</evidence>
<dbReference type="InterPro" id="IPR007492">
    <property type="entry name" value="LytTR_DNA-bd_dom"/>
</dbReference>
<dbReference type="GO" id="GO:0003677">
    <property type="term" value="F:DNA binding"/>
    <property type="evidence" value="ECO:0007669"/>
    <property type="project" value="UniProtKB-KW"/>
</dbReference>
<dbReference type="AlphaFoldDB" id="A0A9D9J3G8"/>
<feature type="transmembrane region" description="Helical" evidence="2">
    <location>
        <begin position="123"/>
        <end position="143"/>
    </location>
</feature>
<name>A0A9D9J3G8_9BACT</name>
<dbReference type="PANTHER" id="PTHR37299:SF1">
    <property type="entry name" value="STAGE 0 SPORULATION PROTEIN A HOMOLOG"/>
    <property type="match status" value="1"/>
</dbReference>
<dbReference type="SMART" id="SM00850">
    <property type="entry name" value="LytTR"/>
    <property type="match status" value="1"/>
</dbReference>
<feature type="transmembrane region" description="Helical" evidence="2">
    <location>
        <begin position="15"/>
        <end position="36"/>
    </location>
</feature>
<keyword evidence="2" id="KW-0472">Membrane</keyword>
<protein>
    <submittedName>
        <fullName evidence="4">LytTR family transcriptional regulator DNA-binding domain-containing protein</fullName>
    </submittedName>
</protein>
<organism evidence="4 5">
    <name type="scientific">Candidatus Cryptobacteroides excrementavium</name>
    <dbReference type="NCBI Taxonomy" id="2840759"/>
    <lineage>
        <taxon>Bacteria</taxon>
        <taxon>Pseudomonadati</taxon>
        <taxon>Bacteroidota</taxon>
        <taxon>Bacteroidia</taxon>
        <taxon>Bacteroidales</taxon>
        <taxon>Candidatus Cryptobacteroides</taxon>
    </lineage>
</organism>
<proteinExistence type="predicted"/>
<sequence>MRKTMPKYLLERHQLTGTVTFAVLFSIVFLNLYIPFSDTAWFRLGNSVFFLFTAGFIAISILFVTGSRVLMYRTRKMFDMTVFQYVLWCVAEVVVICLFYTFVTVDIVHPEGMPVIRTFLKALIYGSVALLVPYMMSAMYFMISEKEKTIRLMNSAPPSPAGTSSPADPESGQEDSLLTFYDSGGSLRFSVRSSCLYYVESDDNYIKVWYDDVSGNLSMYMIRCSLRTVEENFRDTFLMRCNRKYIVNMKKVRSLRKDSDGYYLDLDNGGIPPIAVTKTYTDAVLKWCSLFPAASAQPVCGLDQGLVKCNTAGRHDVEDGGDEREDGCE</sequence>
<feature type="region of interest" description="Disordered" evidence="1">
    <location>
        <begin position="154"/>
        <end position="174"/>
    </location>
</feature>
<dbReference type="PANTHER" id="PTHR37299">
    <property type="entry name" value="TRANSCRIPTIONAL REGULATOR-RELATED"/>
    <property type="match status" value="1"/>
</dbReference>
<evidence type="ECO:0000256" key="2">
    <source>
        <dbReference type="SAM" id="Phobius"/>
    </source>
</evidence>
<dbReference type="InterPro" id="IPR046947">
    <property type="entry name" value="LytR-like"/>
</dbReference>
<keyword evidence="2" id="KW-1133">Transmembrane helix</keyword>
<dbReference type="Pfam" id="PF04397">
    <property type="entry name" value="LytTR"/>
    <property type="match status" value="1"/>
</dbReference>
<reference evidence="4" key="1">
    <citation type="submission" date="2020-10" db="EMBL/GenBank/DDBJ databases">
        <authorList>
            <person name="Gilroy R."/>
        </authorList>
    </citation>
    <scope>NUCLEOTIDE SEQUENCE</scope>
    <source>
        <strain evidence="4">B2-16538</strain>
    </source>
</reference>
<evidence type="ECO:0000313" key="4">
    <source>
        <dbReference type="EMBL" id="MBO8485953.1"/>
    </source>
</evidence>
<evidence type="ECO:0000313" key="5">
    <source>
        <dbReference type="Proteomes" id="UP000823750"/>
    </source>
</evidence>
<keyword evidence="2" id="KW-0812">Transmembrane</keyword>
<reference evidence="4" key="2">
    <citation type="journal article" date="2021" name="PeerJ">
        <title>Extensive microbial diversity within the chicken gut microbiome revealed by metagenomics and culture.</title>
        <authorList>
            <person name="Gilroy R."/>
            <person name="Ravi A."/>
            <person name="Getino M."/>
            <person name="Pursley I."/>
            <person name="Horton D.L."/>
            <person name="Alikhan N.F."/>
            <person name="Baker D."/>
            <person name="Gharbi K."/>
            <person name="Hall N."/>
            <person name="Watson M."/>
            <person name="Adriaenssens E.M."/>
            <person name="Foster-Nyarko E."/>
            <person name="Jarju S."/>
            <person name="Secka A."/>
            <person name="Antonio M."/>
            <person name="Oren A."/>
            <person name="Chaudhuri R.R."/>
            <person name="La Ragione R."/>
            <person name="Hildebrand F."/>
            <person name="Pallen M.J."/>
        </authorList>
    </citation>
    <scope>NUCLEOTIDE SEQUENCE</scope>
    <source>
        <strain evidence="4">B2-16538</strain>
    </source>
</reference>
<dbReference type="Gene3D" id="2.40.50.1020">
    <property type="entry name" value="LytTr DNA-binding domain"/>
    <property type="match status" value="1"/>
</dbReference>
<evidence type="ECO:0000256" key="1">
    <source>
        <dbReference type="SAM" id="MobiDB-lite"/>
    </source>
</evidence>
<feature type="domain" description="HTH LytTR-type" evidence="3">
    <location>
        <begin position="186"/>
        <end position="289"/>
    </location>
</feature>
<dbReference type="Proteomes" id="UP000823750">
    <property type="component" value="Unassembled WGS sequence"/>
</dbReference>
<dbReference type="GO" id="GO:0000156">
    <property type="term" value="F:phosphorelay response regulator activity"/>
    <property type="evidence" value="ECO:0007669"/>
    <property type="project" value="InterPro"/>
</dbReference>
<keyword evidence="4" id="KW-0238">DNA-binding</keyword>
<dbReference type="EMBL" id="JADILX010000088">
    <property type="protein sequence ID" value="MBO8485953.1"/>
    <property type="molecule type" value="Genomic_DNA"/>
</dbReference>
<comment type="caution">
    <text evidence="4">The sequence shown here is derived from an EMBL/GenBank/DDBJ whole genome shotgun (WGS) entry which is preliminary data.</text>
</comment>